<evidence type="ECO:0000313" key="3">
    <source>
        <dbReference type="EMBL" id="OHA18620.1"/>
    </source>
</evidence>
<dbReference type="STRING" id="1802301.A2664_03205"/>
<accession>A0A1G2M3Z1</accession>
<evidence type="ECO:0000313" key="4">
    <source>
        <dbReference type="Proteomes" id="UP000178873"/>
    </source>
</evidence>
<dbReference type="InterPro" id="IPR036439">
    <property type="entry name" value="Dockerin_dom_sf"/>
</dbReference>
<organism evidence="3 4">
    <name type="scientific">Candidatus Taylorbacteria bacterium RIFCSPHIGHO2_01_FULL_46_22b</name>
    <dbReference type="NCBI Taxonomy" id="1802301"/>
    <lineage>
        <taxon>Bacteria</taxon>
        <taxon>Candidatus Tayloriibacteriota</taxon>
    </lineage>
</organism>
<feature type="domain" description="Dockerin" evidence="2">
    <location>
        <begin position="164"/>
        <end position="238"/>
    </location>
</feature>
<dbReference type="GO" id="GO:0000272">
    <property type="term" value="P:polysaccharide catabolic process"/>
    <property type="evidence" value="ECO:0007669"/>
    <property type="project" value="InterPro"/>
</dbReference>
<proteinExistence type="predicted"/>
<dbReference type="EMBL" id="MHRF01000004">
    <property type="protein sequence ID" value="OHA18620.1"/>
    <property type="molecule type" value="Genomic_DNA"/>
</dbReference>
<dbReference type="PROSITE" id="PS00018">
    <property type="entry name" value="EF_HAND_1"/>
    <property type="match status" value="1"/>
</dbReference>
<dbReference type="CDD" id="cd14256">
    <property type="entry name" value="Dockerin_I"/>
    <property type="match status" value="2"/>
</dbReference>
<dbReference type="InterPro" id="IPR016134">
    <property type="entry name" value="Dockerin_dom"/>
</dbReference>
<evidence type="ECO:0000259" key="2">
    <source>
        <dbReference type="PROSITE" id="PS51766"/>
    </source>
</evidence>
<sequence>TQISNRGQRPPPGAKAPPCDSYGDVNNDGWVSEDDRLTNYNNLTSEQQRRADVDGDEILDSRDTALFNSFLDGTSTTNTFPACNFRPPLCDSMGDVDSDGLMTTKDLRTIQRRILGSITFTAEQDRRADVNFSGTASSLDLALIQRVLLNISNVLPACSLRQPPCDSMGDVDNDGLTTNKDAQLIRGIINLGTVNSDLTEEQRRRADVDGSGIVDSSDDNLIQRYASNYDGQTNTFPVCQP</sequence>
<evidence type="ECO:0000256" key="1">
    <source>
        <dbReference type="SAM" id="MobiDB-lite"/>
    </source>
</evidence>
<dbReference type="InterPro" id="IPR002105">
    <property type="entry name" value="Dockerin_1_rpt"/>
</dbReference>
<reference evidence="3 4" key="1">
    <citation type="journal article" date="2016" name="Nat. Commun.">
        <title>Thousands of microbial genomes shed light on interconnected biogeochemical processes in an aquifer system.</title>
        <authorList>
            <person name="Anantharaman K."/>
            <person name="Brown C.T."/>
            <person name="Hug L.A."/>
            <person name="Sharon I."/>
            <person name="Castelle C.J."/>
            <person name="Probst A.J."/>
            <person name="Thomas B.C."/>
            <person name="Singh A."/>
            <person name="Wilkins M.J."/>
            <person name="Karaoz U."/>
            <person name="Brodie E.L."/>
            <person name="Williams K.H."/>
            <person name="Hubbard S.S."/>
            <person name="Banfield J.F."/>
        </authorList>
    </citation>
    <scope>NUCLEOTIDE SEQUENCE [LARGE SCALE GENOMIC DNA]</scope>
</reference>
<name>A0A1G2M3Z1_9BACT</name>
<feature type="region of interest" description="Disordered" evidence="1">
    <location>
        <begin position="1"/>
        <end position="33"/>
    </location>
</feature>
<dbReference type="PROSITE" id="PS51766">
    <property type="entry name" value="DOCKERIN"/>
    <property type="match status" value="2"/>
</dbReference>
<dbReference type="GO" id="GO:0004553">
    <property type="term" value="F:hydrolase activity, hydrolyzing O-glycosyl compounds"/>
    <property type="evidence" value="ECO:0007669"/>
    <property type="project" value="InterPro"/>
</dbReference>
<comment type="caution">
    <text evidence="3">The sequence shown here is derived from an EMBL/GenBank/DDBJ whole genome shotgun (WGS) entry which is preliminary data.</text>
</comment>
<feature type="domain" description="Dockerin" evidence="2">
    <location>
        <begin position="89"/>
        <end position="157"/>
    </location>
</feature>
<dbReference type="AlphaFoldDB" id="A0A1G2M3Z1"/>
<feature type="non-terminal residue" evidence="3">
    <location>
        <position position="1"/>
    </location>
</feature>
<gene>
    <name evidence="3" type="ORF">A2664_03205</name>
</gene>
<dbReference type="SUPFAM" id="SSF63446">
    <property type="entry name" value="Type I dockerin domain"/>
    <property type="match status" value="3"/>
</dbReference>
<dbReference type="Pfam" id="PF00404">
    <property type="entry name" value="Dockerin_1"/>
    <property type="match status" value="2"/>
</dbReference>
<dbReference type="InterPro" id="IPR018247">
    <property type="entry name" value="EF_Hand_1_Ca_BS"/>
</dbReference>
<dbReference type="Proteomes" id="UP000178873">
    <property type="component" value="Unassembled WGS sequence"/>
</dbReference>
<protein>
    <recommendedName>
        <fullName evidence="2">Dockerin domain-containing protein</fullName>
    </recommendedName>
</protein>
<dbReference type="Gene3D" id="1.10.1330.10">
    <property type="entry name" value="Dockerin domain"/>
    <property type="match status" value="3"/>
</dbReference>